<dbReference type="EMBL" id="OU015568">
    <property type="protein sequence ID" value="CAG5079277.1"/>
    <property type="molecule type" value="Genomic_DNA"/>
</dbReference>
<accession>A0ABN7RJK2</accession>
<gene>
    <name evidence="1" type="ORF">OKIOD_LOCUS772</name>
</gene>
<name>A0ABN7RJK2_OIKDI</name>
<keyword evidence="2" id="KW-1185">Reference proteome</keyword>
<evidence type="ECO:0000313" key="1">
    <source>
        <dbReference type="EMBL" id="CAG5079277.1"/>
    </source>
</evidence>
<protein>
    <submittedName>
        <fullName evidence="1">Oidioi.mRNA.OKI2018_I69.PAR.g9214.t1.cds</fullName>
    </submittedName>
</protein>
<proteinExistence type="predicted"/>
<sequence>MKLFSFFAISALAQENEWDDDYLEFDAAEFYGNKLNIARNPAAREIANVPVCCDTLKNILPPLETSLFPSTKNSPAGSFTKKDDKDMIRGYSSDEAPKVSCPEQSGFMIWDGENFTEPDLQEPWSPYIVPSNFLECVPEEFSAHDLSDALVSKFCGFTDDSRLCGEAKRAVHMTFAEWDDSTDSFLKPDTLMRVKYVENLDQWHALLKTVIIRRTWSSAPDVQDALNHFIRDLVNRTRAEYSSQPWAAEDPRFLWLNAQN</sequence>
<dbReference type="Proteomes" id="UP001158576">
    <property type="component" value="Chromosome PAR"/>
</dbReference>
<evidence type="ECO:0000313" key="2">
    <source>
        <dbReference type="Proteomes" id="UP001158576"/>
    </source>
</evidence>
<organism evidence="1 2">
    <name type="scientific">Oikopleura dioica</name>
    <name type="common">Tunicate</name>
    <dbReference type="NCBI Taxonomy" id="34765"/>
    <lineage>
        <taxon>Eukaryota</taxon>
        <taxon>Metazoa</taxon>
        <taxon>Chordata</taxon>
        <taxon>Tunicata</taxon>
        <taxon>Appendicularia</taxon>
        <taxon>Copelata</taxon>
        <taxon>Oikopleuridae</taxon>
        <taxon>Oikopleura</taxon>
    </lineage>
</organism>
<reference evidence="1 2" key="1">
    <citation type="submission" date="2021-04" db="EMBL/GenBank/DDBJ databases">
        <authorList>
            <person name="Bliznina A."/>
        </authorList>
    </citation>
    <scope>NUCLEOTIDE SEQUENCE [LARGE SCALE GENOMIC DNA]</scope>
</reference>